<keyword evidence="6" id="KW-0378">Hydrolase</keyword>
<dbReference type="STRING" id="861450.HMPREF0080_00183"/>
<accession>G9YEX3</accession>
<dbReference type="GO" id="GO:0017061">
    <property type="term" value="F:S-methyl-5-thioadenosine phosphorylase activity"/>
    <property type="evidence" value="ECO:0007669"/>
    <property type="project" value="UniProtKB-EC"/>
</dbReference>
<comment type="caution">
    <text evidence="11">The sequence shown here is derived from an EMBL/GenBank/DDBJ whole genome shotgun (WGS) entry which is preliminary data.</text>
</comment>
<evidence type="ECO:0000313" key="11">
    <source>
        <dbReference type="EMBL" id="EHM43534.1"/>
    </source>
</evidence>
<dbReference type="GO" id="GO:0005507">
    <property type="term" value="F:copper ion binding"/>
    <property type="evidence" value="ECO:0007669"/>
    <property type="project" value="TreeGrafter"/>
</dbReference>
<evidence type="ECO:0000256" key="9">
    <source>
        <dbReference type="ARBA" id="ARBA00048968"/>
    </source>
</evidence>
<evidence type="ECO:0000256" key="7">
    <source>
        <dbReference type="ARBA" id="ARBA00022833"/>
    </source>
</evidence>
<comment type="catalytic activity">
    <reaction evidence="10">
        <text>S-methyl-5'-thioadenosine + phosphate = 5-(methylsulfanyl)-alpha-D-ribose 1-phosphate + adenine</text>
        <dbReference type="Rhea" id="RHEA:11852"/>
        <dbReference type="ChEBI" id="CHEBI:16708"/>
        <dbReference type="ChEBI" id="CHEBI:17509"/>
        <dbReference type="ChEBI" id="CHEBI:43474"/>
        <dbReference type="ChEBI" id="CHEBI:58533"/>
        <dbReference type="EC" id="2.4.2.28"/>
    </reaction>
    <physiologicalReaction direction="left-to-right" evidence="10">
        <dbReference type="Rhea" id="RHEA:11853"/>
    </physiologicalReaction>
</comment>
<dbReference type="EMBL" id="AGCJ01000007">
    <property type="protein sequence ID" value="EHM43534.1"/>
    <property type="molecule type" value="Genomic_DNA"/>
</dbReference>
<evidence type="ECO:0000313" key="12">
    <source>
        <dbReference type="Proteomes" id="UP000005481"/>
    </source>
</evidence>
<dbReference type="GO" id="GO:0016787">
    <property type="term" value="F:hydrolase activity"/>
    <property type="evidence" value="ECO:0007669"/>
    <property type="project" value="UniProtKB-KW"/>
</dbReference>
<evidence type="ECO:0000256" key="1">
    <source>
        <dbReference type="ARBA" id="ARBA00000553"/>
    </source>
</evidence>
<dbReference type="CDD" id="cd16833">
    <property type="entry name" value="YfiH"/>
    <property type="match status" value="1"/>
</dbReference>
<gene>
    <name evidence="11" type="ORF">HMPREF0080_00183</name>
</gene>
<dbReference type="Proteomes" id="UP000005481">
    <property type="component" value="Unassembled WGS sequence"/>
</dbReference>
<comment type="catalytic activity">
    <reaction evidence="8">
        <text>adenosine + H2O + H(+) = inosine + NH4(+)</text>
        <dbReference type="Rhea" id="RHEA:24408"/>
        <dbReference type="ChEBI" id="CHEBI:15377"/>
        <dbReference type="ChEBI" id="CHEBI:15378"/>
        <dbReference type="ChEBI" id="CHEBI:16335"/>
        <dbReference type="ChEBI" id="CHEBI:17596"/>
        <dbReference type="ChEBI" id="CHEBI:28938"/>
        <dbReference type="EC" id="3.5.4.4"/>
    </reaction>
    <physiologicalReaction direction="left-to-right" evidence="8">
        <dbReference type="Rhea" id="RHEA:24409"/>
    </physiologicalReaction>
</comment>
<keyword evidence="12" id="KW-1185">Reference proteome</keyword>
<dbReference type="AlphaFoldDB" id="G9YEX3"/>
<dbReference type="HOGENOM" id="CLU_065784_0_0_9"/>
<dbReference type="eggNOG" id="COG1496">
    <property type="taxonomic scope" value="Bacteria"/>
</dbReference>
<evidence type="ECO:0008006" key="13">
    <source>
        <dbReference type="Google" id="ProtNLM"/>
    </source>
</evidence>
<proteinExistence type="inferred from homology"/>
<evidence type="ECO:0000256" key="10">
    <source>
        <dbReference type="ARBA" id="ARBA00049893"/>
    </source>
</evidence>
<keyword evidence="4" id="KW-0808">Transferase</keyword>
<comment type="catalytic activity">
    <reaction evidence="1">
        <text>inosine + phosphate = alpha-D-ribose 1-phosphate + hypoxanthine</text>
        <dbReference type="Rhea" id="RHEA:27646"/>
        <dbReference type="ChEBI" id="CHEBI:17368"/>
        <dbReference type="ChEBI" id="CHEBI:17596"/>
        <dbReference type="ChEBI" id="CHEBI:43474"/>
        <dbReference type="ChEBI" id="CHEBI:57720"/>
        <dbReference type="EC" id="2.4.2.1"/>
    </reaction>
    <physiologicalReaction direction="left-to-right" evidence="1">
        <dbReference type="Rhea" id="RHEA:27647"/>
    </physiologicalReaction>
</comment>
<keyword evidence="5" id="KW-0479">Metal-binding</keyword>
<reference evidence="11 12" key="1">
    <citation type="submission" date="2011-08" db="EMBL/GenBank/DDBJ databases">
        <authorList>
            <person name="Weinstock G."/>
            <person name="Sodergren E."/>
            <person name="Clifton S."/>
            <person name="Fulton L."/>
            <person name="Fulton B."/>
            <person name="Courtney L."/>
            <person name="Fronick C."/>
            <person name="Harrison M."/>
            <person name="Strong C."/>
            <person name="Farmer C."/>
            <person name="Delahaunty K."/>
            <person name="Markovic C."/>
            <person name="Hall O."/>
            <person name="Minx P."/>
            <person name="Tomlinson C."/>
            <person name="Mitreva M."/>
            <person name="Hou S."/>
            <person name="Chen J."/>
            <person name="Wollam A."/>
            <person name="Pepin K.H."/>
            <person name="Johnson M."/>
            <person name="Bhonagiri V."/>
            <person name="Zhang X."/>
            <person name="Suruliraj S."/>
            <person name="Warren W."/>
            <person name="Chinwalla A."/>
            <person name="Mardis E.R."/>
            <person name="Wilson R.K."/>
        </authorList>
    </citation>
    <scope>NUCLEOTIDE SEQUENCE [LARGE SCALE GENOMIC DNA]</scope>
    <source>
        <strain evidence="11 12">F0357</strain>
    </source>
</reference>
<keyword evidence="7" id="KW-0862">Zinc</keyword>
<comment type="catalytic activity">
    <reaction evidence="9">
        <text>adenosine + phosphate = alpha-D-ribose 1-phosphate + adenine</text>
        <dbReference type="Rhea" id="RHEA:27642"/>
        <dbReference type="ChEBI" id="CHEBI:16335"/>
        <dbReference type="ChEBI" id="CHEBI:16708"/>
        <dbReference type="ChEBI" id="CHEBI:43474"/>
        <dbReference type="ChEBI" id="CHEBI:57720"/>
        <dbReference type="EC" id="2.4.2.1"/>
    </reaction>
    <physiologicalReaction direction="left-to-right" evidence="9">
        <dbReference type="Rhea" id="RHEA:27643"/>
    </physiologicalReaction>
</comment>
<sequence length="269" mass="29104">MTTRRHREKTIVWEESIRLAAAGLRHGFTERAGGVSVGVYGSLNLSLDVGDTVGDVLENRRRFCEAVGCDILRLTTACQDNEAHIVAVGPREAGAGAGSRHDALARTKALMTDRADTPLFLCAADSVPLVLFDDEYEAVAVAVCDIMALEQNLAGKVVTAMNIVYGSRCERLRAYIGPAVSPVHTTVGRAIAETLIGTVQRKTGILQKKGETVYADLKYLAVRQMVEAGMDISRFDISKNCTYESAERFFSSRRSGGICGRNAVFALLT</sequence>
<protein>
    <recommendedName>
        <fullName evidence="13">Purine nucleoside phosphorylase</fullName>
    </recommendedName>
</protein>
<evidence type="ECO:0000256" key="4">
    <source>
        <dbReference type="ARBA" id="ARBA00022679"/>
    </source>
</evidence>
<dbReference type="InterPro" id="IPR038371">
    <property type="entry name" value="Cu_polyphenol_OxRdtase_sf"/>
</dbReference>
<name>G9YEX3_9FIRM</name>
<evidence type="ECO:0000256" key="5">
    <source>
        <dbReference type="ARBA" id="ARBA00022723"/>
    </source>
</evidence>
<evidence type="ECO:0000256" key="8">
    <source>
        <dbReference type="ARBA" id="ARBA00047989"/>
    </source>
</evidence>
<evidence type="ECO:0000256" key="3">
    <source>
        <dbReference type="ARBA" id="ARBA00007353"/>
    </source>
</evidence>
<comment type="similarity">
    <text evidence="3">Belongs to the purine nucleoside phosphorylase YfiH/LACC1 family.</text>
</comment>
<evidence type="ECO:0000256" key="6">
    <source>
        <dbReference type="ARBA" id="ARBA00022801"/>
    </source>
</evidence>
<dbReference type="InterPro" id="IPR011324">
    <property type="entry name" value="Cytotoxic_necrot_fac-like_cat"/>
</dbReference>
<dbReference type="PANTHER" id="PTHR30616:SF2">
    <property type="entry name" value="PURINE NUCLEOSIDE PHOSPHORYLASE LACC1"/>
    <property type="match status" value="1"/>
</dbReference>
<dbReference type="Pfam" id="PF02578">
    <property type="entry name" value="Cu-oxidase_4"/>
    <property type="match status" value="1"/>
</dbReference>
<evidence type="ECO:0000256" key="2">
    <source>
        <dbReference type="ARBA" id="ARBA00003215"/>
    </source>
</evidence>
<dbReference type="RefSeq" id="WP_006789166.1">
    <property type="nucleotide sequence ID" value="NZ_JH417566.1"/>
</dbReference>
<dbReference type="Gene3D" id="3.60.140.10">
    <property type="entry name" value="CNF1/YfiH-like putative cysteine hydrolases"/>
    <property type="match status" value="1"/>
</dbReference>
<dbReference type="SUPFAM" id="SSF64438">
    <property type="entry name" value="CNF1/YfiH-like putative cysteine hydrolases"/>
    <property type="match status" value="1"/>
</dbReference>
<dbReference type="PANTHER" id="PTHR30616">
    <property type="entry name" value="UNCHARACTERIZED PROTEIN YFIH"/>
    <property type="match status" value="1"/>
</dbReference>
<organism evidence="11 12">
    <name type="scientific">Anaeroglobus geminatus F0357</name>
    <dbReference type="NCBI Taxonomy" id="861450"/>
    <lineage>
        <taxon>Bacteria</taxon>
        <taxon>Bacillati</taxon>
        <taxon>Bacillota</taxon>
        <taxon>Negativicutes</taxon>
        <taxon>Veillonellales</taxon>
        <taxon>Veillonellaceae</taxon>
        <taxon>Anaeroglobus</taxon>
    </lineage>
</organism>
<dbReference type="InterPro" id="IPR003730">
    <property type="entry name" value="Cu_polyphenol_OxRdtase"/>
</dbReference>
<comment type="function">
    <text evidence="2">Purine nucleoside enzyme that catalyzes the phosphorolysis of adenosine and inosine nucleosides, yielding D-ribose 1-phosphate and the respective free bases, adenine and hypoxanthine. Also catalyzes the phosphorolysis of S-methyl-5'-thioadenosine into adenine and S-methyl-5-thio-alpha-D-ribose 1-phosphate. Also has adenosine deaminase activity.</text>
</comment>